<feature type="domain" description="DYW" evidence="5">
    <location>
        <begin position="615"/>
        <end position="707"/>
    </location>
</feature>
<dbReference type="InterPro" id="IPR046848">
    <property type="entry name" value="E_motif"/>
</dbReference>
<dbReference type="Pfam" id="PF13456">
    <property type="entry name" value="RVT_3"/>
    <property type="match status" value="1"/>
</dbReference>
<dbReference type="PANTHER" id="PTHR47926">
    <property type="entry name" value="PENTATRICOPEPTIDE REPEAT-CONTAINING PROTEIN"/>
    <property type="match status" value="1"/>
</dbReference>
<evidence type="ECO:0000259" key="5">
    <source>
        <dbReference type="Pfam" id="PF14432"/>
    </source>
</evidence>
<evidence type="ECO:0000256" key="1">
    <source>
        <dbReference type="ARBA" id="ARBA00006643"/>
    </source>
</evidence>
<proteinExistence type="inferred from homology"/>
<dbReference type="InterPro" id="IPR036397">
    <property type="entry name" value="RNaseH_sf"/>
</dbReference>
<dbReference type="SUPFAM" id="SSF53098">
    <property type="entry name" value="Ribonuclease H-like"/>
    <property type="match status" value="1"/>
</dbReference>
<dbReference type="GO" id="GO:0003723">
    <property type="term" value="F:RNA binding"/>
    <property type="evidence" value="ECO:0007669"/>
    <property type="project" value="InterPro"/>
</dbReference>
<dbReference type="GO" id="GO:0008270">
    <property type="term" value="F:zinc ion binding"/>
    <property type="evidence" value="ECO:0007669"/>
    <property type="project" value="InterPro"/>
</dbReference>
<dbReference type="CDD" id="cd06222">
    <property type="entry name" value="RNase_H_like"/>
    <property type="match status" value="1"/>
</dbReference>
<dbReference type="EMBL" id="UZAU01000810">
    <property type="status" value="NOT_ANNOTATED_CDS"/>
    <property type="molecule type" value="Genomic_DNA"/>
</dbReference>
<dbReference type="AlphaFoldDB" id="A0A803QPQ5"/>
<dbReference type="Pfam" id="PF14432">
    <property type="entry name" value="DYW_deaminase"/>
    <property type="match status" value="1"/>
</dbReference>
<sequence>MAILKATPRNSPVFLFKATEHITSSADPVRLLKFATDTKNFKLGKIIHAHFVVVPNNALDNGSGVVHTNFLINFYAKCGQIQIARQLFDCMRVRNVVSWSALMAGYLHNGRDFEVLGLFKSMFSLDHICRPNEFVMTTVLSSCSNGGKVHEGKQCHGYVLKSGLSFHQHVKNSLVHMYSRLSDMEGAISVFNTVPTNDIFSYNSLLHGLLELGHLKEAIQVLSRMVGECLKWDSATYVTVFGLCSSLGTLRLGLEVHCQMLKADIEHDAFVNCAIMDMYGKCGKLINAVNIFQRLLTRNVVSWTTIMAAYFQNGYFEEALNHFVNMKTKDIAPNEYTFAVLLNSSASLSALKHGALLHACAEKSGFKDHIIVGNALINMYAKSGHIEAANEVFLDMTFRNSVTWNAMISGYSHHGLGKEALNVFRDMMTAGDYPNYVTFVAVLSACAHLGLVQQGFYYLNQLMKQLGIEPGVEHYTCIVGLLSRAGMLDEAENYMRSVSTKWDVVAWRTLLNACYVHRNYGLGKRVAEIVVKMDPGDVGTYLLLSNMYAKASRWDGVVMIRKLMRGRNIKKEPGVSWVEIKNTTHVFVSEDKLHPESRQIYEKVGELLNKIKQLGYVPDVAAVLHDVEDEQKEEYLSYHSEKLAIAYGLMKTPSEAPLRIIKNLRMCDDCHSAVKLISKLTNRIIIVRDANRFHHFQNGCCSCADYWNSWIHEGISPSPDQILRDASAYMEHYTTCNKKSPSLSPALNDHLQHNNNCPPSSTFHHRLLVDAAQDLQLLKMGFGMTIHTSSGEVLLNLAKPQNGITTPLLMEAQALYSAVSWCHEHSFYPDCIVSDCSVLVNYICNNGTHNLHLNPFATGIKSLLSFFPKVSLSYIPRGANFAAHCLAKTALGLEQEALWMSSTIQNALSHVSCTSNSD</sequence>
<evidence type="ECO:0000313" key="6">
    <source>
        <dbReference type="EnsemblPlants" id="cds.evm.model.10.636"/>
    </source>
</evidence>
<dbReference type="InterPro" id="IPR011990">
    <property type="entry name" value="TPR-like_helical_dom_sf"/>
</dbReference>
<dbReference type="PANTHER" id="PTHR47926:SF385">
    <property type="entry name" value="DYW DOMAIN-CONTAINING PROTEIN"/>
    <property type="match status" value="1"/>
</dbReference>
<dbReference type="Pfam" id="PF13041">
    <property type="entry name" value="PPR_2"/>
    <property type="match status" value="3"/>
</dbReference>
<dbReference type="InterPro" id="IPR002885">
    <property type="entry name" value="PPR_rpt"/>
</dbReference>
<dbReference type="InterPro" id="IPR046849">
    <property type="entry name" value="E2_motif"/>
</dbReference>
<comment type="similarity">
    <text evidence="1">Belongs to the PPR family. PCMP-H subfamily.</text>
</comment>
<feature type="repeat" description="PPR" evidence="3">
    <location>
        <begin position="198"/>
        <end position="232"/>
    </location>
</feature>
<dbReference type="FunFam" id="1.25.40.10:FF:000227">
    <property type="entry name" value="Pentatricopeptide repeat-containing protein At3g13880"/>
    <property type="match status" value="1"/>
</dbReference>
<dbReference type="InterPro" id="IPR046960">
    <property type="entry name" value="PPR_At4g14850-like_plant"/>
</dbReference>
<dbReference type="PROSITE" id="PS51375">
    <property type="entry name" value="PPR"/>
    <property type="match status" value="4"/>
</dbReference>
<dbReference type="OMA" id="CHGYVLK"/>
<dbReference type="Gramene" id="evm.model.10.636">
    <property type="protein sequence ID" value="cds.evm.model.10.636"/>
    <property type="gene ID" value="evm.TU.10.636"/>
</dbReference>
<protein>
    <recommendedName>
        <fullName evidence="8">Pentatricopeptide repeat-containing protein</fullName>
    </recommendedName>
</protein>
<dbReference type="InterPro" id="IPR032867">
    <property type="entry name" value="DYW_dom"/>
</dbReference>
<dbReference type="InterPro" id="IPR002156">
    <property type="entry name" value="RNaseH_domain"/>
</dbReference>
<feature type="repeat" description="PPR" evidence="3">
    <location>
        <begin position="400"/>
        <end position="434"/>
    </location>
</feature>
<evidence type="ECO:0000256" key="3">
    <source>
        <dbReference type="PROSITE-ProRule" id="PRU00708"/>
    </source>
</evidence>
<dbReference type="GO" id="GO:0004523">
    <property type="term" value="F:RNA-DNA hybrid ribonuclease activity"/>
    <property type="evidence" value="ECO:0007669"/>
    <property type="project" value="InterPro"/>
</dbReference>
<dbReference type="InterPro" id="IPR044730">
    <property type="entry name" value="RNase_H-like_dom_plant"/>
</dbReference>
<evidence type="ECO:0000259" key="4">
    <source>
        <dbReference type="Pfam" id="PF13456"/>
    </source>
</evidence>
<dbReference type="Gene3D" id="1.25.40.10">
    <property type="entry name" value="Tetratricopeptide repeat domain"/>
    <property type="match status" value="5"/>
</dbReference>
<dbReference type="InterPro" id="IPR012337">
    <property type="entry name" value="RNaseH-like_sf"/>
</dbReference>
<dbReference type="Pfam" id="PF20430">
    <property type="entry name" value="Eplus_motif"/>
    <property type="match status" value="1"/>
</dbReference>
<evidence type="ECO:0000256" key="2">
    <source>
        <dbReference type="ARBA" id="ARBA00022737"/>
    </source>
</evidence>
<evidence type="ECO:0000313" key="7">
    <source>
        <dbReference type="Proteomes" id="UP000596661"/>
    </source>
</evidence>
<organism evidence="6 7">
    <name type="scientific">Cannabis sativa</name>
    <name type="common">Hemp</name>
    <name type="synonym">Marijuana</name>
    <dbReference type="NCBI Taxonomy" id="3483"/>
    <lineage>
        <taxon>Eukaryota</taxon>
        <taxon>Viridiplantae</taxon>
        <taxon>Streptophyta</taxon>
        <taxon>Embryophyta</taxon>
        <taxon>Tracheophyta</taxon>
        <taxon>Spermatophyta</taxon>
        <taxon>Magnoliopsida</taxon>
        <taxon>eudicotyledons</taxon>
        <taxon>Gunneridae</taxon>
        <taxon>Pentapetalae</taxon>
        <taxon>rosids</taxon>
        <taxon>fabids</taxon>
        <taxon>Rosales</taxon>
        <taxon>Cannabaceae</taxon>
        <taxon>Cannabis</taxon>
    </lineage>
</organism>
<dbReference type="GO" id="GO:0009451">
    <property type="term" value="P:RNA modification"/>
    <property type="evidence" value="ECO:0007669"/>
    <property type="project" value="InterPro"/>
</dbReference>
<dbReference type="Proteomes" id="UP000596661">
    <property type="component" value="Unassembled WGS sequence"/>
</dbReference>
<evidence type="ECO:0008006" key="8">
    <source>
        <dbReference type="Google" id="ProtNLM"/>
    </source>
</evidence>
<dbReference type="NCBIfam" id="TIGR00756">
    <property type="entry name" value="PPR"/>
    <property type="match status" value="3"/>
</dbReference>
<feature type="domain" description="RNase H type-1" evidence="4">
    <location>
        <begin position="781"/>
        <end position="890"/>
    </location>
</feature>
<dbReference type="FunFam" id="1.25.40.10:FF:001060">
    <property type="entry name" value="Os05g0572900 protein"/>
    <property type="match status" value="1"/>
</dbReference>
<reference evidence="6" key="1">
    <citation type="submission" date="2021-03" db="UniProtKB">
        <authorList>
            <consortium name="EnsemblPlants"/>
        </authorList>
    </citation>
    <scope>IDENTIFICATION</scope>
</reference>
<keyword evidence="2" id="KW-0677">Repeat</keyword>
<feature type="repeat" description="PPR" evidence="3">
    <location>
        <begin position="299"/>
        <end position="333"/>
    </location>
</feature>
<dbReference type="Gene3D" id="3.30.420.10">
    <property type="entry name" value="Ribonuclease H-like superfamily/Ribonuclease H"/>
    <property type="match status" value="1"/>
</dbReference>
<name>A0A803QPQ5_CANSA</name>
<dbReference type="Pfam" id="PF01535">
    <property type="entry name" value="PPR"/>
    <property type="match status" value="5"/>
</dbReference>
<keyword evidence="7" id="KW-1185">Reference proteome</keyword>
<dbReference type="EnsemblPlants" id="evm.model.10.636">
    <property type="protein sequence ID" value="cds.evm.model.10.636"/>
    <property type="gene ID" value="evm.TU.10.636"/>
</dbReference>
<dbReference type="Pfam" id="PF20431">
    <property type="entry name" value="E_motif"/>
    <property type="match status" value="1"/>
</dbReference>
<dbReference type="FunFam" id="1.25.40.10:FF:000031">
    <property type="entry name" value="Pentatricopeptide repeat-containing protein mitochondrial"/>
    <property type="match status" value="1"/>
</dbReference>
<accession>A0A803QPQ5</accession>
<feature type="repeat" description="PPR" evidence="3">
    <location>
        <begin position="435"/>
        <end position="470"/>
    </location>
</feature>